<reference evidence="2" key="1">
    <citation type="submission" date="2016-10" db="EMBL/GenBank/DDBJ databases">
        <authorList>
            <person name="Varghese N."/>
            <person name="Submissions S."/>
        </authorList>
    </citation>
    <scope>NUCLEOTIDE SEQUENCE [LARGE SCALE GENOMIC DNA]</scope>
    <source>
        <strain evidence="2">DSM 45079</strain>
    </source>
</reference>
<evidence type="ECO:0000313" key="2">
    <source>
        <dbReference type="Proteomes" id="UP000182977"/>
    </source>
</evidence>
<protein>
    <recommendedName>
        <fullName evidence="3">Phosphotransferase enzyme family protein</fullName>
    </recommendedName>
</protein>
<organism evidence="1 2">
    <name type="scientific">Jiangella alkaliphila</name>
    <dbReference type="NCBI Taxonomy" id="419479"/>
    <lineage>
        <taxon>Bacteria</taxon>
        <taxon>Bacillati</taxon>
        <taxon>Actinomycetota</taxon>
        <taxon>Actinomycetes</taxon>
        <taxon>Jiangellales</taxon>
        <taxon>Jiangellaceae</taxon>
        <taxon>Jiangella</taxon>
    </lineage>
</organism>
<dbReference type="RefSeq" id="WP_046772421.1">
    <property type="nucleotide sequence ID" value="NZ_LBMC01000061.1"/>
</dbReference>
<name>A0A1H2L9N2_9ACTN</name>
<dbReference type="OrthoDB" id="115252at2"/>
<gene>
    <name evidence="1" type="ORF">SAMN04488563_5441</name>
</gene>
<proteinExistence type="predicted"/>
<accession>A0A1H2L9N2</accession>
<dbReference type="SUPFAM" id="SSF56112">
    <property type="entry name" value="Protein kinase-like (PK-like)"/>
    <property type="match status" value="1"/>
</dbReference>
<dbReference type="InterPro" id="IPR011009">
    <property type="entry name" value="Kinase-like_dom_sf"/>
</dbReference>
<evidence type="ECO:0008006" key="3">
    <source>
        <dbReference type="Google" id="ProtNLM"/>
    </source>
</evidence>
<keyword evidence="2" id="KW-1185">Reference proteome</keyword>
<sequence>MLRTEQGSPTPPTTVASEAATALAWSARLERDSAVLPHHGWARLRRRPFRANRRVVYRRDLDSAGQFPCSGLFIDQRTGASLLLPTEGGEVRSWSEADVILLGAMRSPGQFRFRAFFVTGAPNRRPLATIAVQQRSDPATASPLVAGARVAASLAGRTALVVPAVLDHGTASLGRHGAVADWVVEQALDAHPIALADAATTVTELIDLLAGMWARCGLDHAPLHGHDRDRALRAFAALVEQPPADIWPHDLDPAQTWPRVQDALTERRPLTVGISHGDPGIGNALRLPDGRLALTDWEDAAHRPIAHDVIKALLSAPTAVQSLNTSTPNPLRAAMSAAGAAAWERQLAIALIMFLTGWKNRHARARRRNSLTAHTQRMHRQLHLLTRLLES</sequence>
<dbReference type="EMBL" id="LT629791">
    <property type="protein sequence ID" value="SDU77166.1"/>
    <property type="molecule type" value="Genomic_DNA"/>
</dbReference>
<evidence type="ECO:0000313" key="1">
    <source>
        <dbReference type="EMBL" id="SDU77166.1"/>
    </source>
</evidence>
<dbReference type="AlphaFoldDB" id="A0A1H2L9N2"/>
<dbReference type="Proteomes" id="UP000182977">
    <property type="component" value="Chromosome I"/>
</dbReference>